<evidence type="ECO:0000259" key="1">
    <source>
        <dbReference type="SMART" id="SM00382"/>
    </source>
</evidence>
<name>A0AAD5SGW1_9FUNG</name>
<dbReference type="InterPro" id="IPR050168">
    <property type="entry name" value="AAA_ATPase_domain"/>
</dbReference>
<dbReference type="SUPFAM" id="SSF52540">
    <property type="entry name" value="P-loop containing nucleoside triphosphate hydrolases"/>
    <property type="match status" value="1"/>
</dbReference>
<keyword evidence="3" id="KW-1185">Reference proteome</keyword>
<accession>A0AAD5SGW1</accession>
<dbReference type="InterPro" id="IPR003959">
    <property type="entry name" value="ATPase_AAA_core"/>
</dbReference>
<dbReference type="InterPro" id="IPR003593">
    <property type="entry name" value="AAA+_ATPase"/>
</dbReference>
<comment type="caution">
    <text evidence="2">The sequence shown here is derived from an EMBL/GenBank/DDBJ whole genome shotgun (WGS) entry which is preliminary data.</text>
</comment>
<dbReference type="GO" id="GO:0003723">
    <property type="term" value="F:RNA binding"/>
    <property type="evidence" value="ECO:0007669"/>
    <property type="project" value="TreeGrafter"/>
</dbReference>
<sequence>MLADDQQTLSDVLKTILSQPYAAIAYHAHHTICEITQKAILQTEDQLFDILRFAQAGKCTLQPRASAHCQSRFTWKPKSSGSKSDFKRFEDLFQLGASSLDVGSGNVAGSLSEQILAGWYIIDWDGTKLETVMLEVSREGVPCPRSLYFVVAEAEETASRFIIAVQKFCAEMKDVVWVFERGAWQPNVDLLDDIKVYTFDNLVLSADKVDNTKHDMELFFKSEHFYQEYNMAWKRGFLFSGPPGNGKTHLIKALINHFLSTHPAISILHVKSFRTAHGSPDEYSISAVFRRARDRPSILIFEDLDTLITPQNRSFFLNEMDGFGSNSGVVVLAITNHPEKLDESIRDRPSRFDKRVEFGLPGVDERVEFVRRWNARAGKREMMIREEVLRKVCGDITEGFSFAYLKELLVCSAVRVLDAVRRGETQCNGYETLLDAVVMEQAGNLQRQLNRTIEHHGKFGIGTGVEDDFQPHMKAKFKAMSMQ</sequence>
<dbReference type="Pfam" id="PF00004">
    <property type="entry name" value="AAA"/>
    <property type="match status" value="1"/>
</dbReference>
<organism evidence="2 3">
    <name type="scientific">Rhizophlyctis rosea</name>
    <dbReference type="NCBI Taxonomy" id="64517"/>
    <lineage>
        <taxon>Eukaryota</taxon>
        <taxon>Fungi</taxon>
        <taxon>Fungi incertae sedis</taxon>
        <taxon>Chytridiomycota</taxon>
        <taxon>Chytridiomycota incertae sedis</taxon>
        <taxon>Chytridiomycetes</taxon>
        <taxon>Rhizophlyctidales</taxon>
        <taxon>Rhizophlyctidaceae</taxon>
        <taxon>Rhizophlyctis</taxon>
    </lineage>
</organism>
<dbReference type="GO" id="GO:0005634">
    <property type="term" value="C:nucleus"/>
    <property type="evidence" value="ECO:0007669"/>
    <property type="project" value="TreeGrafter"/>
</dbReference>
<dbReference type="EMBL" id="JADGJD010000244">
    <property type="protein sequence ID" value="KAJ3053030.1"/>
    <property type="molecule type" value="Genomic_DNA"/>
</dbReference>
<dbReference type="Proteomes" id="UP001212841">
    <property type="component" value="Unassembled WGS sequence"/>
</dbReference>
<protein>
    <recommendedName>
        <fullName evidence="1">AAA+ ATPase domain-containing protein</fullName>
    </recommendedName>
</protein>
<dbReference type="GO" id="GO:0016887">
    <property type="term" value="F:ATP hydrolysis activity"/>
    <property type="evidence" value="ECO:0007669"/>
    <property type="project" value="InterPro"/>
</dbReference>
<gene>
    <name evidence="2" type="ORF">HK097_005201</name>
</gene>
<dbReference type="GO" id="GO:1990275">
    <property type="term" value="F:preribosome binding"/>
    <property type="evidence" value="ECO:0007669"/>
    <property type="project" value="TreeGrafter"/>
</dbReference>
<evidence type="ECO:0000313" key="3">
    <source>
        <dbReference type="Proteomes" id="UP001212841"/>
    </source>
</evidence>
<dbReference type="InterPro" id="IPR027417">
    <property type="entry name" value="P-loop_NTPase"/>
</dbReference>
<evidence type="ECO:0000313" key="2">
    <source>
        <dbReference type="EMBL" id="KAJ3053030.1"/>
    </source>
</evidence>
<dbReference type="PANTHER" id="PTHR23077">
    <property type="entry name" value="AAA-FAMILY ATPASE"/>
    <property type="match status" value="1"/>
</dbReference>
<dbReference type="Gene3D" id="3.40.50.300">
    <property type="entry name" value="P-loop containing nucleotide triphosphate hydrolases"/>
    <property type="match status" value="1"/>
</dbReference>
<dbReference type="PANTHER" id="PTHR23077:SF132">
    <property type="entry name" value="ATP-DEPENDENT ZN PROTEASE"/>
    <property type="match status" value="1"/>
</dbReference>
<dbReference type="GO" id="GO:0042254">
    <property type="term" value="P:ribosome biogenesis"/>
    <property type="evidence" value="ECO:0007669"/>
    <property type="project" value="TreeGrafter"/>
</dbReference>
<dbReference type="AlphaFoldDB" id="A0AAD5SGW1"/>
<dbReference type="SMART" id="SM00382">
    <property type="entry name" value="AAA"/>
    <property type="match status" value="1"/>
</dbReference>
<reference evidence="2" key="1">
    <citation type="submission" date="2020-05" db="EMBL/GenBank/DDBJ databases">
        <title>Phylogenomic resolution of chytrid fungi.</title>
        <authorList>
            <person name="Stajich J.E."/>
            <person name="Amses K."/>
            <person name="Simmons R."/>
            <person name="Seto K."/>
            <person name="Myers J."/>
            <person name="Bonds A."/>
            <person name="Quandt C.A."/>
            <person name="Barry K."/>
            <person name="Liu P."/>
            <person name="Grigoriev I."/>
            <person name="Longcore J.E."/>
            <person name="James T.Y."/>
        </authorList>
    </citation>
    <scope>NUCLEOTIDE SEQUENCE</scope>
    <source>
        <strain evidence="2">JEL0318</strain>
    </source>
</reference>
<proteinExistence type="predicted"/>
<dbReference type="CDD" id="cd19481">
    <property type="entry name" value="RecA-like_protease"/>
    <property type="match status" value="1"/>
</dbReference>
<dbReference type="GO" id="GO:0005524">
    <property type="term" value="F:ATP binding"/>
    <property type="evidence" value="ECO:0007669"/>
    <property type="project" value="InterPro"/>
</dbReference>
<feature type="domain" description="AAA+ ATPase" evidence="1">
    <location>
        <begin position="233"/>
        <end position="362"/>
    </location>
</feature>